<protein>
    <submittedName>
        <fullName evidence="2">Uncharacterized protein</fullName>
    </submittedName>
</protein>
<feature type="transmembrane region" description="Helical" evidence="1">
    <location>
        <begin position="40"/>
        <end position="60"/>
    </location>
</feature>
<keyword evidence="1" id="KW-0472">Membrane</keyword>
<evidence type="ECO:0000313" key="2">
    <source>
        <dbReference type="EMBL" id="RXW13910.1"/>
    </source>
</evidence>
<dbReference type="AlphaFoldDB" id="A0A4Q2D3N9"/>
<gene>
    <name evidence="2" type="ORF">EST38_g11943</name>
</gene>
<keyword evidence="3" id="KW-1185">Reference proteome</keyword>
<proteinExistence type="predicted"/>
<keyword evidence="1" id="KW-1133">Transmembrane helix</keyword>
<dbReference type="EMBL" id="SDEE01000802">
    <property type="protein sequence ID" value="RXW13910.1"/>
    <property type="molecule type" value="Genomic_DNA"/>
</dbReference>
<name>A0A4Q2D3N9_9AGAR</name>
<accession>A0A4Q2D3N9</accession>
<organism evidence="2 3">
    <name type="scientific">Candolleomyces aberdarensis</name>
    <dbReference type="NCBI Taxonomy" id="2316362"/>
    <lineage>
        <taxon>Eukaryota</taxon>
        <taxon>Fungi</taxon>
        <taxon>Dikarya</taxon>
        <taxon>Basidiomycota</taxon>
        <taxon>Agaricomycotina</taxon>
        <taxon>Agaricomycetes</taxon>
        <taxon>Agaricomycetidae</taxon>
        <taxon>Agaricales</taxon>
        <taxon>Agaricineae</taxon>
        <taxon>Psathyrellaceae</taxon>
        <taxon>Candolleomyces</taxon>
    </lineage>
</organism>
<comment type="caution">
    <text evidence="2">The sequence shown here is derived from an EMBL/GenBank/DDBJ whole genome shotgun (WGS) entry which is preliminary data.</text>
</comment>
<dbReference type="OrthoDB" id="10467197at2759"/>
<sequence>MADSTVNPAEVHEFYVGMYLLLSSRVVYILDYFNTFEGELWFSFFVSLNIINTLSTYIATGKT</sequence>
<reference evidence="2 3" key="1">
    <citation type="submission" date="2019-01" db="EMBL/GenBank/DDBJ databases">
        <title>Draft genome sequence of Psathyrella aberdarensis IHI B618.</title>
        <authorList>
            <person name="Buettner E."/>
            <person name="Kellner H."/>
        </authorList>
    </citation>
    <scope>NUCLEOTIDE SEQUENCE [LARGE SCALE GENOMIC DNA]</scope>
    <source>
        <strain evidence="2 3">IHI B618</strain>
    </source>
</reference>
<keyword evidence="1" id="KW-0812">Transmembrane</keyword>
<feature type="transmembrane region" description="Helical" evidence="1">
    <location>
        <begin position="14"/>
        <end position="33"/>
    </location>
</feature>
<evidence type="ECO:0000256" key="1">
    <source>
        <dbReference type="SAM" id="Phobius"/>
    </source>
</evidence>
<evidence type="ECO:0000313" key="3">
    <source>
        <dbReference type="Proteomes" id="UP000290288"/>
    </source>
</evidence>
<dbReference type="Proteomes" id="UP000290288">
    <property type="component" value="Unassembled WGS sequence"/>
</dbReference>